<dbReference type="RefSeq" id="WP_069854257.1">
    <property type="nucleotide sequence ID" value="NZ_LNPX01000004.1"/>
</dbReference>
<gene>
    <name evidence="1" type="ORF">ASS94_00620</name>
</gene>
<dbReference type="Proteomes" id="UP000095464">
    <property type="component" value="Unassembled WGS sequence"/>
</dbReference>
<evidence type="ECO:0000313" key="2">
    <source>
        <dbReference type="Proteomes" id="UP000095464"/>
    </source>
</evidence>
<proteinExistence type="predicted"/>
<name>A0AAP7IEZ1_9STAP</name>
<reference evidence="2" key="1">
    <citation type="submission" date="2015-11" db="EMBL/GenBank/DDBJ databases">
        <title>Genomic diversity of Staphylococcus saprophyticus strains from urinary tract infections, animal surfaces, and fermented foods.</title>
        <authorList>
            <person name="Wolfe B.E."/>
        </authorList>
    </citation>
    <scope>NUCLEOTIDE SEQUENCE [LARGE SCALE GENOMIC DNA]</scope>
    <source>
        <strain evidence="2">738_7</strain>
    </source>
</reference>
<comment type="caution">
    <text evidence="1">The sequence shown here is derived from an EMBL/GenBank/DDBJ whole genome shotgun (WGS) entry which is preliminary data.</text>
</comment>
<accession>A0AAP7IEZ1</accession>
<evidence type="ECO:0000313" key="1">
    <source>
        <dbReference type="EMBL" id="OEK58857.1"/>
    </source>
</evidence>
<dbReference type="EMBL" id="LNPX01000004">
    <property type="protein sequence ID" value="OEK58857.1"/>
    <property type="molecule type" value="Genomic_DNA"/>
</dbReference>
<sequence>MNEDSLVLVIFNRFPTENEVAEGIAEDDRMIDSTIVHGNERYEAFIESEEAHELEFDVTAIHYITDEGYIMGIV</sequence>
<dbReference type="AlphaFoldDB" id="A0AAP7IEZ1"/>
<organism evidence="1 2">
    <name type="scientific">Staphylococcus equorum</name>
    <dbReference type="NCBI Taxonomy" id="246432"/>
    <lineage>
        <taxon>Bacteria</taxon>
        <taxon>Bacillati</taxon>
        <taxon>Bacillota</taxon>
        <taxon>Bacilli</taxon>
        <taxon>Bacillales</taxon>
        <taxon>Staphylococcaceae</taxon>
        <taxon>Staphylococcus</taxon>
    </lineage>
</organism>
<protein>
    <submittedName>
        <fullName evidence="1">Uncharacterized protein</fullName>
    </submittedName>
</protein>